<proteinExistence type="predicted"/>
<dbReference type="Proteomes" id="UP000076858">
    <property type="component" value="Unassembled WGS sequence"/>
</dbReference>
<evidence type="ECO:0000313" key="1">
    <source>
        <dbReference type="EMBL" id="KZS06495.1"/>
    </source>
</evidence>
<name>A0A164P425_9CRUS</name>
<dbReference type="AlphaFoldDB" id="A0A164P425"/>
<evidence type="ECO:0000313" key="2">
    <source>
        <dbReference type="Proteomes" id="UP000076858"/>
    </source>
</evidence>
<dbReference type="EMBL" id="LRGB01002707">
    <property type="protein sequence ID" value="KZS06495.1"/>
    <property type="molecule type" value="Genomic_DNA"/>
</dbReference>
<accession>A0A164P425</accession>
<reference evidence="1 2" key="1">
    <citation type="submission" date="2016-03" db="EMBL/GenBank/DDBJ databases">
        <title>EvidentialGene: Evidence-directed Construction of Genes on Genomes.</title>
        <authorList>
            <person name="Gilbert D.G."/>
            <person name="Choi J.-H."/>
            <person name="Mockaitis K."/>
            <person name="Colbourne J."/>
            <person name="Pfrender M."/>
        </authorList>
    </citation>
    <scope>NUCLEOTIDE SEQUENCE [LARGE SCALE GENOMIC DNA]</scope>
    <source>
        <strain evidence="1 2">Xinb3</strain>
        <tissue evidence="1">Complete organism</tissue>
    </source>
</reference>
<gene>
    <name evidence="1" type="ORF">APZ42_030035</name>
</gene>
<sequence>MVAMFVVDSKSTVIKLTVQELETHLLGKEFSEKTTNVLRGLTTNTGTISVEQVEMSFLVFRAQLGKEVSNKSKLKSGNFELSVDKKFLNKSKSKPTSRKNFECFICKTSKRVSNPLICGQNSCSAQLMSFRSFRHHLLECEYFQGDNVTARTVVPQIKSMSENESIDGSVDVDFDVAEKTKVCEKQVQVAKLFLNLRTTFNVTNSALNFFSAEMTKILAEAAKSPLSLIENAFTNLNSQTNWSDFYIKNFGYKSPKQLLSMLLRTISEFLRFLDVDFGRLIIADYVHQYPKSSYIGTFSRINRCLFKGTGGVCKIDAKNSTSQKSTEHNSATNRIFSQGKP</sequence>
<protein>
    <submittedName>
        <fullName evidence="1">Uncharacterized protein</fullName>
    </submittedName>
</protein>
<comment type="caution">
    <text evidence="1">The sequence shown here is derived from an EMBL/GenBank/DDBJ whole genome shotgun (WGS) entry which is preliminary data.</text>
</comment>
<keyword evidence="2" id="KW-1185">Reference proteome</keyword>
<organism evidence="1 2">
    <name type="scientific">Daphnia magna</name>
    <dbReference type="NCBI Taxonomy" id="35525"/>
    <lineage>
        <taxon>Eukaryota</taxon>
        <taxon>Metazoa</taxon>
        <taxon>Ecdysozoa</taxon>
        <taxon>Arthropoda</taxon>
        <taxon>Crustacea</taxon>
        <taxon>Branchiopoda</taxon>
        <taxon>Diplostraca</taxon>
        <taxon>Cladocera</taxon>
        <taxon>Anomopoda</taxon>
        <taxon>Daphniidae</taxon>
        <taxon>Daphnia</taxon>
    </lineage>
</organism>